<dbReference type="PROSITE" id="PS51390">
    <property type="entry name" value="WAP"/>
    <property type="match status" value="2"/>
</dbReference>
<evidence type="ECO:0000256" key="4">
    <source>
        <dbReference type="ARBA" id="ARBA00022989"/>
    </source>
</evidence>
<dbReference type="GO" id="GO:0030414">
    <property type="term" value="F:peptidase inhibitor activity"/>
    <property type="evidence" value="ECO:0007669"/>
    <property type="project" value="InterPro"/>
</dbReference>
<feature type="domain" description="WAP" evidence="7">
    <location>
        <begin position="51"/>
        <end position="100"/>
    </location>
</feature>
<protein>
    <recommendedName>
        <fullName evidence="10">PKD domain-containing protein</fullName>
    </recommendedName>
</protein>
<comment type="caution">
    <text evidence="8">The sequence shown here is derived from an EMBL/GenBank/DDBJ whole genome shotgun (WGS) entry which is preliminary data.</text>
</comment>
<comment type="subcellular location">
    <subcellularLocation>
        <location evidence="1">Membrane</location>
    </subcellularLocation>
</comment>
<dbReference type="GO" id="GO:0006816">
    <property type="term" value="P:calcium ion transport"/>
    <property type="evidence" value="ECO:0007669"/>
    <property type="project" value="TreeGrafter"/>
</dbReference>
<dbReference type="OrthoDB" id="10039908at2759"/>
<dbReference type="Pfam" id="PF02010">
    <property type="entry name" value="REJ"/>
    <property type="match status" value="2"/>
</dbReference>
<dbReference type="InterPro" id="IPR000601">
    <property type="entry name" value="PKD_dom"/>
</dbReference>
<dbReference type="SUPFAM" id="SSF49299">
    <property type="entry name" value="PKD domain"/>
    <property type="match status" value="2"/>
</dbReference>
<dbReference type="Pfam" id="PF00095">
    <property type="entry name" value="WAP"/>
    <property type="match status" value="2"/>
</dbReference>
<keyword evidence="9" id="KW-1185">Reference proteome</keyword>
<keyword evidence="2" id="KW-0812">Transmembrane</keyword>
<evidence type="ECO:0000256" key="1">
    <source>
        <dbReference type="ARBA" id="ARBA00004370"/>
    </source>
</evidence>
<dbReference type="InterPro" id="IPR035986">
    <property type="entry name" value="PKD_dom_sf"/>
</dbReference>
<evidence type="ECO:0000256" key="3">
    <source>
        <dbReference type="ARBA" id="ARBA00022737"/>
    </source>
</evidence>
<dbReference type="PANTHER" id="PTHR46730">
    <property type="entry name" value="POLYCYSTIN-1"/>
    <property type="match status" value="1"/>
</dbReference>
<keyword evidence="5" id="KW-0472">Membrane</keyword>
<dbReference type="EMBL" id="PZQS01000006">
    <property type="protein sequence ID" value="PVD28969.1"/>
    <property type="molecule type" value="Genomic_DNA"/>
</dbReference>
<dbReference type="InterPro" id="IPR008197">
    <property type="entry name" value="WAP_dom"/>
</dbReference>
<dbReference type="GO" id="GO:0005261">
    <property type="term" value="F:monoatomic cation channel activity"/>
    <property type="evidence" value="ECO:0007669"/>
    <property type="project" value="TreeGrafter"/>
</dbReference>
<sequence length="1890" mass="208228">MVRPLWVSNDNGGYSEAACGRVVDRVTCPNSYTCVIAPDDTYSLCCPSPRPLVKSGECPLVISITVFKPCPSLCKVDSDCKDDLKCCKNSCGGFVSETREGCLQIQYPTLYPVSTHDKVCTDGQPLWVVSPTGGYSQAACGRVVDRTTCPNGYRCVIAPNDAYSLCCPAPVKSGQCPVLPPDSSGICASNCQSDSDCDDDLKCCRNPCGALTCQSPDVTTAVTCELVEKGNVQLLVSLEVTQDASPDVTKMRTVLFPEMLPRRSICVRERMQGPRTKQNLQKYYPSSILGSNFNMDEGKKCLAGQTCIMVQPQCIRAPCFPQPFCTDILWGLSPRVTRGQGSIGLTVDPAEGDMRVITPTTKLSITCFWDAQETSNVSGMLDTKTALTPTSLSLASAASQGKAVFDITGSTLSLGQHTVILRAWYLTPAGGTPKNPVYDTVEETVSVIVYNEEPITDLRLVHANGFYDMVGDTTKLTANATTGTAITADWLFDSDSYIQQVNNDASPTTFTYPHVWRDAGNFPVYLNVSNRVSASNTQTNVTVLHPSTTLEELVLTLEMASDLKIPMGDVTFNLTWGDGAGQLDVLNITAGQSLVFRHNYTVQGDWSGSLELESTVQTKVFSFPVRVWDKLNVTLNMSARAGKPGDNFTLSFLDPPRSGFQFVITCNGDHMFSNNQSELYANFSPPTPPYSVSFEKVGVYTIDLYAFNPLYTYNTSYLLIVENPIEPQHLSILPAEIIIPVPDGSINLTAEAVNKTYVTTAFCTWDSGQNDSTDVVYLKLPADFPIGKMYTFDSARTYTVSLHCWNNISDASVNSNVTTKAWNMTDFKLSYENIQIMDGMIPKQGVLFTLSLLDTHRPPLGLNAVFIYGDGTNLSREMRNWTQIHTYPSRNVYNGTLNLRHPVKGNISLNLPMRVGAFQIAVESSGGLVMTHIFRFNVSVPRNFTGNATVDFGDGSSTWTYQKVGTVWIFSHIYQRVGYYQASLTGYGPIVSIYNTSTPSFSEKVEFPGILEVEGSVEDMNLLVVPTEITHPPANATAYIWLDRPQHRVMNMNCSLDWNEIMDEYVRTWTESMEPSTNFMLGKSFQYNYITLGSKDVTLSCMNAYSSKTVTREVFVNNQCFSPDPIFDRQYSKLAKPMTVLNSVKVKLITRTVIKCTDIKPRFTWAIKIVRNSSVMAFEYPDLDYLTWERGQLDPDLYRFSLNISFGREHDFCWLSEMIYVRVERAPLVVDIQGGKVRKTGDPRVIVDARTGSYDPMRGYGNNEGLEFTWTCRTYNSTSVQELLALDVTALSLSSVPCDSISTEIEAGRRQLNIPGSVKTLGFMFQVAVSYESLTSNTSAYVQFIKGSLSIEIKYSGRGAMITENTLEGCQTYRVEVTMTLPADGSNGFAAWQFRTNCPPWGGTCTVTPLQGESKMPRVMLPLIPGGDDSEYELVARIFDPWNDFVEVSQPINLYFDDNNTDLQATLTFWDGQAFYTNSSSTLTKQMRGLTIASSLISTFNVSDNQTELEIAQESSSGTSENVLSADWKDVWYELQNPPSTPNKDNLTLVKDKFINMVWVRGEDARNLSGHGLTALAEGLSMILLNPTTTSPDSVEATVELIEMATESLQTLYTTKPYPIFENLKESVSAMAALLDRLIAASVPSYNIADGRGIVFNSSDISEDDTKFIQESLGIASAEKDHQKIELIRRVVPRLEETLQVMHNCLLAGMVVGQSPEMVERGGVSLMATKMTGKSLNSSTVVADPNTVHLAIGSGAGTDSDPNAEVEVKESLSFSETDTLSHIIIIDDLVTQARYSGCVPLQATVYTQNPYAWSSDSSSYNITSPVVRVDLRDNNGTRALSTLSMTIKRGAKVPLPSLGSFLSNDTRGGFDNLLYHRLSVPSLYSTVVTA</sequence>
<evidence type="ECO:0000259" key="6">
    <source>
        <dbReference type="PROSITE" id="PS50093"/>
    </source>
</evidence>
<keyword evidence="3" id="KW-0677">Repeat</keyword>
<feature type="domain" description="PKD" evidence="6">
    <location>
        <begin position="482"/>
        <end position="550"/>
    </location>
</feature>
<evidence type="ECO:0000256" key="2">
    <source>
        <dbReference type="ARBA" id="ARBA00022692"/>
    </source>
</evidence>
<dbReference type="InterPro" id="IPR036645">
    <property type="entry name" value="Elafin-like_sf"/>
</dbReference>
<gene>
    <name evidence="8" type="ORF">C0Q70_11566</name>
</gene>
<accession>A0A2T7P6C6</accession>
<evidence type="ECO:0000313" key="9">
    <source>
        <dbReference type="Proteomes" id="UP000245119"/>
    </source>
</evidence>
<evidence type="ECO:0000313" key="8">
    <source>
        <dbReference type="EMBL" id="PVD28969.1"/>
    </source>
</evidence>
<evidence type="ECO:0000256" key="5">
    <source>
        <dbReference type="ARBA" id="ARBA00023136"/>
    </source>
</evidence>
<name>A0A2T7P6C6_POMCA</name>
<dbReference type="Proteomes" id="UP000245119">
    <property type="component" value="Linkage Group LG6"/>
</dbReference>
<dbReference type="CDD" id="cd00199">
    <property type="entry name" value="WAP"/>
    <property type="match status" value="1"/>
</dbReference>
<evidence type="ECO:0000259" key="7">
    <source>
        <dbReference type="PROSITE" id="PS51390"/>
    </source>
</evidence>
<evidence type="ECO:0008006" key="10">
    <source>
        <dbReference type="Google" id="ProtNLM"/>
    </source>
</evidence>
<reference evidence="8 9" key="1">
    <citation type="submission" date="2018-04" db="EMBL/GenBank/DDBJ databases">
        <title>The genome of golden apple snail Pomacea canaliculata provides insight into stress tolerance and invasive adaptation.</title>
        <authorList>
            <person name="Liu C."/>
            <person name="Liu B."/>
            <person name="Ren Y."/>
            <person name="Zhang Y."/>
            <person name="Wang H."/>
            <person name="Li S."/>
            <person name="Jiang F."/>
            <person name="Yin L."/>
            <person name="Zhang G."/>
            <person name="Qian W."/>
            <person name="Fan W."/>
        </authorList>
    </citation>
    <scope>NUCLEOTIDE SEQUENCE [LARGE SCALE GENOMIC DNA]</scope>
    <source>
        <strain evidence="8">SZHN2017</strain>
        <tissue evidence="8">Muscle</tissue>
    </source>
</reference>
<dbReference type="GO" id="GO:0005576">
    <property type="term" value="C:extracellular region"/>
    <property type="evidence" value="ECO:0007669"/>
    <property type="project" value="InterPro"/>
</dbReference>
<dbReference type="InterPro" id="IPR002859">
    <property type="entry name" value="PKD/REJ-like"/>
</dbReference>
<feature type="domain" description="WAP" evidence="7">
    <location>
        <begin position="169"/>
        <end position="217"/>
    </location>
</feature>
<proteinExistence type="predicted"/>
<dbReference type="PROSITE" id="PS50093">
    <property type="entry name" value="PKD"/>
    <property type="match status" value="1"/>
</dbReference>
<dbReference type="SUPFAM" id="SSF57256">
    <property type="entry name" value="Elafin-like"/>
    <property type="match status" value="2"/>
</dbReference>
<dbReference type="PANTHER" id="PTHR46730:SF1">
    <property type="entry name" value="PLAT DOMAIN-CONTAINING PROTEIN"/>
    <property type="match status" value="1"/>
</dbReference>
<dbReference type="SMART" id="SM00217">
    <property type="entry name" value="WAP"/>
    <property type="match status" value="2"/>
</dbReference>
<organism evidence="8 9">
    <name type="scientific">Pomacea canaliculata</name>
    <name type="common">Golden apple snail</name>
    <dbReference type="NCBI Taxonomy" id="400727"/>
    <lineage>
        <taxon>Eukaryota</taxon>
        <taxon>Metazoa</taxon>
        <taxon>Spiralia</taxon>
        <taxon>Lophotrochozoa</taxon>
        <taxon>Mollusca</taxon>
        <taxon>Gastropoda</taxon>
        <taxon>Caenogastropoda</taxon>
        <taxon>Architaenioglossa</taxon>
        <taxon>Ampullarioidea</taxon>
        <taxon>Ampullariidae</taxon>
        <taxon>Pomacea</taxon>
    </lineage>
</organism>
<dbReference type="Gene3D" id="4.10.75.10">
    <property type="entry name" value="Elafin-like"/>
    <property type="match status" value="2"/>
</dbReference>
<dbReference type="GO" id="GO:0005886">
    <property type="term" value="C:plasma membrane"/>
    <property type="evidence" value="ECO:0007669"/>
    <property type="project" value="TreeGrafter"/>
</dbReference>
<keyword evidence="4" id="KW-1133">Transmembrane helix</keyword>